<dbReference type="PROSITE" id="PS00455">
    <property type="entry name" value="AMP_BINDING"/>
    <property type="match status" value="1"/>
</dbReference>
<dbReference type="PANTHER" id="PTHR45527:SF1">
    <property type="entry name" value="FATTY ACID SYNTHASE"/>
    <property type="match status" value="1"/>
</dbReference>
<evidence type="ECO:0000313" key="4">
    <source>
        <dbReference type="Proteomes" id="UP000295479"/>
    </source>
</evidence>
<dbReference type="Proteomes" id="UP000295479">
    <property type="component" value="Unassembled WGS sequence"/>
</dbReference>
<dbReference type="SUPFAM" id="SSF56801">
    <property type="entry name" value="Acetyl-CoA synthetase-like"/>
    <property type="match status" value="1"/>
</dbReference>
<evidence type="ECO:0000259" key="2">
    <source>
        <dbReference type="Pfam" id="PF00668"/>
    </source>
</evidence>
<dbReference type="Gene3D" id="3.30.559.30">
    <property type="entry name" value="Nonribosomal peptide synthetase, condensation domain"/>
    <property type="match status" value="1"/>
</dbReference>
<dbReference type="GO" id="GO:0005829">
    <property type="term" value="C:cytosol"/>
    <property type="evidence" value="ECO:0007669"/>
    <property type="project" value="TreeGrafter"/>
</dbReference>
<dbReference type="GO" id="GO:0043041">
    <property type="term" value="P:amino acid activation for nonribosomal peptide biosynthetic process"/>
    <property type="evidence" value="ECO:0007669"/>
    <property type="project" value="TreeGrafter"/>
</dbReference>
<dbReference type="CDD" id="cd19531">
    <property type="entry name" value="LCL_NRPS-like"/>
    <property type="match status" value="1"/>
</dbReference>
<dbReference type="InterPro" id="IPR023213">
    <property type="entry name" value="CAT-like_dom_sf"/>
</dbReference>
<organism evidence="3 4">
    <name type="scientific">Flavobacterium cellulosilyticum</name>
    <dbReference type="NCBI Taxonomy" id="2541731"/>
    <lineage>
        <taxon>Bacteria</taxon>
        <taxon>Pseudomonadati</taxon>
        <taxon>Bacteroidota</taxon>
        <taxon>Flavobacteriia</taxon>
        <taxon>Flavobacteriales</taxon>
        <taxon>Flavobacteriaceae</taxon>
        <taxon>Flavobacterium</taxon>
    </lineage>
</organism>
<dbReference type="Gene3D" id="3.40.50.980">
    <property type="match status" value="2"/>
</dbReference>
<feature type="domain" description="Condensation" evidence="2">
    <location>
        <begin position="43"/>
        <end position="459"/>
    </location>
</feature>
<dbReference type="PANTHER" id="PTHR45527">
    <property type="entry name" value="NONRIBOSOMAL PEPTIDE SYNTHETASE"/>
    <property type="match status" value="1"/>
</dbReference>
<name>A0A4V2YZ65_9FLAO</name>
<dbReference type="RefSeq" id="WP_165932705.1">
    <property type="nucleotide sequence ID" value="NZ_SMFK01000009.1"/>
</dbReference>
<dbReference type="Pfam" id="PF00668">
    <property type="entry name" value="Condensation"/>
    <property type="match status" value="1"/>
</dbReference>
<dbReference type="InterPro" id="IPR020845">
    <property type="entry name" value="AMP-binding_CS"/>
</dbReference>
<protein>
    <submittedName>
        <fullName evidence="3">Non-ribosomal peptide synthetase</fullName>
    </submittedName>
</protein>
<accession>A0A4V2YZ65</accession>
<comment type="caution">
    <text evidence="3">The sequence shown here is derived from an EMBL/GenBank/DDBJ whole genome shotgun (WGS) entry which is preliminary data.</text>
</comment>
<dbReference type="AlphaFoldDB" id="A0A4V2YZ65"/>
<keyword evidence="4" id="KW-1185">Reference proteome</keyword>
<dbReference type="InterPro" id="IPR001242">
    <property type="entry name" value="Condensation_dom"/>
</dbReference>
<dbReference type="GO" id="GO:0009366">
    <property type="term" value="C:enterobactin synthetase complex"/>
    <property type="evidence" value="ECO:0007669"/>
    <property type="project" value="TreeGrafter"/>
</dbReference>
<dbReference type="Gene3D" id="3.30.559.10">
    <property type="entry name" value="Chloramphenicol acetyltransferase-like domain"/>
    <property type="match status" value="1"/>
</dbReference>
<feature type="non-terminal residue" evidence="3">
    <location>
        <position position="712"/>
    </location>
</feature>
<dbReference type="GO" id="GO:0009239">
    <property type="term" value="P:enterobactin biosynthetic process"/>
    <property type="evidence" value="ECO:0007669"/>
    <property type="project" value="TreeGrafter"/>
</dbReference>
<feature type="domain" description="AMP-dependent synthetase/ligase" evidence="1">
    <location>
        <begin position="488"/>
        <end position="712"/>
    </location>
</feature>
<dbReference type="EMBL" id="SMFK01000009">
    <property type="protein sequence ID" value="TDD95787.1"/>
    <property type="molecule type" value="Genomic_DNA"/>
</dbReference>
<proteinExistence type="predicted"/>
<evidence type="ECO:0000259" key="1">
    <source>
        <dbReference type="Pfam" id="PF00501"/>
    </source>
</evidence>
<sequence>MESQSQTQIEIQFNPFLPEIERVIYTTNSQLEIWTDCVFGGSDANKAYNLSVSIKFTGNLVIDALENAVKTLVDRHECLRANFSSNGRFMNIFRDFIIDISHNDISQLPTIDKEKSKDTIIKDELNSLFDLVNGPLFKVKLIKTDEFEHILVITHHHIIGDGLSFDIILEELSTLYSAQVENKVPNLPNPERFSEFAERINSLMESDEYQHLEDFWLKIYEESVPLVNLPIDNIRPSLRTYNSQRLDFPVDDNLINSLKLVGISSGCSLVTTLLAAFELFLSKQTGQNDLVVGFPSSGNILYDMRQMVGDCVNLLPLRSNISSNISFIDYLKQRNSQLFDAYDHQQVSFGHLLHKFAIARDPSRVPLVPVILTVDLNRDIESEFSFSGLSHEFKINPREYATFEIQLHAFRTKNGPSFQWSYNTTLFKPDTIKKMMLSFEQILQKIVEDPSKTIEQISYQDYTSAYNELNATSTNYSNVALHDLIALQAQKTPKNIALGFNDKVISYEDLQEQTNQMAHYLKAQGVLPGDFIAVSIPRCPELVISLLAIMQCGAAYLPLDHEYPLARLEFMLEDSEAKFLLTSNTLLNALPKWSNSILIEDAITALNQYPATKLQNRVDPESIVYLLYTSGSTGKPKGVPITHKNLVNLLSTVAIEPGIKETDRLLSITTISFDIAGLELYLPLIKGATLILADHDTARDGRLLLEMLEKEK</sequence>
<evidence type="ECO:0000313" key="3">
    <source>
        <dbReference type="EMBL" id="TDD95787.1"/>
    </source>
</evidence>
<reference evidence="3 4" key="1">
    <citation type="submission" date="2019-03" db="EMBL/GenBank/DDBJ databases">
        <title>Flavobacterium AR-3-4 sp. nov. isolated from arctic soil.</title>
        <authorList>
            <person name="Chaudhary D.K."/>
        </authorList>
    </citation>
    <scope>NUCLEOTIDE SEQUENCE [LARGE SCALE GENOMIC DNA]</scope>
    <source>
        <strain evidence="3 4">AR-3-4</strain>
    </source>
</reference>
<dbReference type="InterPro" id="IPR000873">
    <property type="entry name" value="AMP-dep_synth/lig_dom"/>
</dbReference>
<dbReference type="SUPFAM" id="SSF52777">
    <property type="entry name" value="CoA-dependent acyltransferases"/>
    <property type="match status" value="2"/>
</dbReference>
<gene>
    <name evidence="3" type="ORF">E0F76_13480</name>
</gene>
<dbReference type="GO" id="GO:0031177">
    <property type="term" value="F:phosphopantetheine binding"/>
    <property type="evidence" value="ECO:0007669"/>
    <property type="project" value="TreeGrafter"/>
</dbReference>
<dbReference type="Pfam" id="PF00501">
    <property type="entry name" value="AMP-binding"/>
    <property type="match status" value="1"/>
</dbReference>
<dbReference type="GO" id="GO:0047527">
    <property type="term" value="F:2,3-dihydroxybenzoate-serine ligase activity"/>
    <property type="evidence" value="ECO:0007669"/>
    <property type="project" value="TreeGrafter"/>
</dbReference>